<accession>A0ACB9KQ83</accession>
<protein>
    <submittedName>
        <fullName evidence="1">Uncharacterized protein</fullName>
    </submittedName>
</protein>
<name>A0ACB9KQ83_BAUVA</name>
<gene>
    <name evidence="1" type="ORF">L6164_032890</name>
</gene>
<dbReference type="EMBL" id="CM039438">
    <property type="protein sequence ID" value="KAI4299427.1"/>
    <property type="molecule type" value="Genomic_DNA"/>
</dbReference>
<keyword evidence="2" id="KW-1185">Reference proteome</keyword>
<evidence type="ECO:0000313" key="2">
    <source>
        <dbReference type="Proteomes" id="UP000828941"/>
    </source>
</evidence>
<dbReference type="Proteomes" id="UP000828941">
    <property type="component" value="Chromosome 13"/>
</dbReference>
<reference evidence="1 2" key="1">
    <citation type="journal article" date="2022" name="DNA Res.">
        <title>Chromosomal-level genome assembly of the orchid tree Bauhinia variegata (Leguminosae; Cercidoideae) supports the allotetraploid origin hypothesis of Bauhinia.</title>
        <authorList>
            <person name="Zhong Y."/>
            <person name="Chen Y."/>
            <person name="Zheng D."/>
            <person name="Pang J."/>
            <person name="Liu Y."/>
            <person name="Luo S."/>
            <person name="Meng S."/>
            <person name="Qian L."/>
            <person name="Wei D."/>
            <person name="Dai S."/>
            <person name="Zhou R."/>
        </authorList>
    </citation>
    <scope>NUCLEOTIDE SEQUENCE [LARGE SCALE GENOMIC DNA]</scope>
    <source>
        <strain evidence="1">BV-YZ2020</strain>
    </source>
</reference>
<evidence type="ECO:0000313" key="1">
    <source>
        <dbReference type="EMBL" id="KAI4299427.1"/>
    </source>
</evidence>
<comment type="caution">
    <text evidence="1">The sequence shown here is derived from an EMBL/GenBank/DDBJ whole genome shotgun (WGS) entry which is preliminary data.</text>
</comment>
<proteinExistence type="predicted"/>
<sequence>MPLIASLQESLMEEEYPLPHEEERLQLASQGHRLCCLQLLLCLKMLHFTGLFSYSSYKEVQLLLSTRK</sequence>
<organism evidence="1 2">
    <name type="scientific">Bauhinia variegata</name>
    <name type="common">Purple orchid tree</name>
    <name type="synonym">Phanera variegata</name>
    <dbReference type="NCBI Taxonomy" id="167791"/>
    <lineage>
        <taxon>Eukaryota</taxon>
        <taxon>Viridiplantae</taxon>
        <taxon>Streptophyta</taxon>
        <taxon>Embryophyta</taxon>
        <taxon>Tracheophyta</taxon>
        <taxon>Spermatophyta</taxon>
        <taxon>Magnoliopsida</taxon>
        <taxon>eudicotyledons</taxon>
        <taxon>Gunneridae</taxon>
        <taxon>Pentapetalae</taxon>
        <taxon>rosids</taxon>
        <taxon>fabids</taxon>
        <taxon>Fabales</taxon>
        <taxon>Fabaceae</taxon>
        <taxon>Cercidoideae</taxon>
        <taxon>Cercideae</taxon>
        <taxon>Bauhiniinae</taxon>
        <taxon>Bauhinia</taxon>
    </lineage>
</organism>